<evidence type="ECO:0000313" key="3">
    <source>
        <dbReference type="Proteomes" id="UP000006727"/>
    </source>
</evidence>
<keyword evidence="3" id="KW-1185">Reference proteome</keyword>
<proteinExistence type="predicted"/>
<reference evidence="1 3" key="2">
    <citation type="journal article" date="2018" name="Plant J.">
        <title>The Physcomitrella patens chromosome-scale assembly reveals moss genome structure and evolution.</title>
        <authorList>
            <person name="Lang D."/>
            <person name="Ullrich K.K."/>
            <person name="Murat F."/>
            <person name="Fuchs J."/>
            <person name="Jenkins J."/>
            <person name="Haas F.B."/>
            <person name="Piednoel M."/>
            <person name="Gundlach H."/>
            <person name="Van Bel M."/>
            <person name="Meyberg R."/>
            <person name="Vives C."/>
            <person name="Morata J."/>
            <person name="Symeonidi A."/>
            <person name="Hiss M."/>
            <person name="Muchero W."/>
            <person name="Kamisugi Y."/>
            <person name="Saleh O."/>
            <person name="Blanc G."/>
            <person name="Decker E.L."/>
            <person name="van Gessel N."/>
            <person name="Grimwood J."/>
            <person name="Hayes R.D."/>
            <person name="Graham S.W."/>
            <person name="Gunter L.E."/>
            <person name="McDaniel S.F."/>
            <person name="Hoernstein S.N.W."/>
            <person name="Larsson A."/>
            <person name="Li F.W."/>
            <person name="Perroud P.F."/>
            <person name="Phillips J."/>
            <person name="Ranjan P."/>
            <person name="Rokshar D.S."/>
            <person name="Rothfels C.J."/>
            <person name="Schneider L."/>
            <person name="Shu S."/>
            <person name="Stevenson D.W."/>
            <person name="Thummler F."/>
            <person name="Tillich M."/>
            <person name="Villarreal Aguilar J.C."/>
            <person name="Widiez T."/>
            <person name="Wong G.K."/>
            <person name="Wymore A."/>
            <person name="Zhang Y."/>
            <person name="Zimmer A.D."/>
            <person name="Quatrano R.S."/>
            <person name="Mayer K.F.X."/>
            <person name="Goodstein D."/>
            <person name="Casacuberta J.M."/>
            <person name="Vandepoele K."/>
            <person name="Reski R."/>
            <person name="Cuming A.C."/>
            <person name="Tuskan G.A."/>
            <person name="Maumus F."/>
            <person name="Salse J."/>
            <person name="Schmutz J."/>
            <person name="Rensing S.A."/>
        </authorList>
    </citation>
    <scope>NUCLEOTIDE SEQUENCE [LARGE SCALE GENOMIC DNA]</scope>
    <source>
        <strain evidence="2 3">cv. Gransden 2004</strain>
    </source>
</reference>
<reference evidence="1 3" key="1">
    <citation type="journal article" date="2008" name="Science">
        <title>The Physcomitrella genome reveals evolutionary insights into the conquest of land by plants.</title>
        <authorList>
            <person name="Rensing S."/>
            <person name="Lang D."/>
            <person name="Zimmer A."/>
            <person name="Terry A."/>
            <person name="Salamov A."/>
            <person name="Shapiro H."/>
            <person name="Nishiyama T."/>
            <person name="Perroud P.-F."/>
            <person name="Lindquist E."/>
            <person name="Kamisugi Y."/>
            <person name="Tanahashi T."/>
            <person name="Sakakibara K."/>
            <person name="Fujita T."/>
            <person name="Oishi K."/>
            <person name="Shin-I T."/>
            <person name="Kuroki Y."/>
            <person name="Toyoda A."/>
            <person name="Suzuki Y."/>
            <person name="Hashimoto A."/>
            <person name="Yamaguchi K."/>
            <person name="Sugano A."/>
            <person name="Kohara Y."/>
            <person name="Fujiyama A."/>
            <person name="Anterola A."/>
            <person name="Aoki S."/>
            <person name="Ashton N."/>
            <person name="Barbazuk W.B."/>
            <person name="Barker E."/>
            <person name="Bennetzen J."/>
            <person name="Bezanilla M."/>
            <person name="Blankenship R."/>
            <person name="Cho S.H."/>
            <person name="Dutcher S."/>
            <person name="Estelle M."/>
            <person name="Fawcett J.A."/>
            <person name="Gundlach H."/>
            <person name="Hanada K."/>
            <person name="Heyl A."/>
            <person name="Hicks K.A."/>
            <person name="Hugh J."/>
            <person name="Lohr M."/>
            <person name="Mayer K."/>
            <person name="Melkozernov A."/>
            <person name="Murata T."/>
            <person name="Nelson D."/>
            <person name="Pils B."/>
            <person name="Prigge M."/>
            <person name="Reiss B."/>
            <person name="Renner T."/>
            <person name="Rombauts S."/>
            <person name="Rushton P."/>
            <person name="Sanderfoot A."/>
            <person name="Schween G."/>
            <person name="Shiu S.-H."/>
            <person name="Stueber K."/>
            <person name="Theodoulou F.L."/>
            <person name="Tu H."/>
            <person name="Van de Peer Y."/>
            <person name="Verrier P.J."/>
            <person name="Waters E."/>
            <person name="Wood A."/>
            <person name="Yang L."/>
            <person name="Cove D."/>
            <person name="Cuming A."/>
            <person name="Hasebe M."/>
            <person name="Lucas S."/>
            <person name="Mishler D.B."/>
            <person name="Reski R."/>
            <person name="Grigoriev I."/>
            <person name="Quatrano R.S."/>
            <person name="Boore J.L."/>
        </authorList>
    </citation>
    <scope>NUCLEOTIDE SEQUENCE [LARGE SCALE GENOMIC DNA]</scope>
    <source>
        <strain evidence="2 3">cv. Gransden 2004</strain>
    </source>
</reference>
<dbReference type="EMBL" id="ABEU02000010">
    <property type="protein sequence ID" value="PNR46307.1"/>
    <property type="molecule type" value="Genomic_DNA"/>
</dbReference>
<dbReference type="AlphaFoldDB" id="A0A2K1JXP9"/>
<dbReference type="InParanoid" id="A0A2K1JXP9"/>
<dbReference type="EnsemblPlants" id="Pp3c10_4670V3.2">
    <property type="protein sequence ID" value="Pp3c10_4670V3.2"/>
    <property type="gene ID" value="Pp3c10_4670"/>
</dbReference>
<accession>A0A2K1JXP9</accession>
<reference evidence="2" key="3">
    <citation type="submission" date="2020-12" db="UniProtKB">
        <authorList>
            <consortium name="EnsemblPlants"/>
        </authorList>
    </citation>
    <scope>IDENTIFICATION</scope>
</reference>
<dbReference type="Proteomes" id="UP000006727">
    <property type="component" value="Chromosome 10"/>
</dbReference>
<sequence>MLCLVSSAWCVLPRYTLLSGSQSSMRILVISLREGLLMHRFCHLENSIRRTVSFQPILMMEEDI</sequence>
<name>A0A2K1JXP9_PHYPA</name>
<dbReference type="Gramene" id="Pp3c10_4670V3.1">
    <property type="protein sequence ID" value="Pp3c10_4670V3.1"/>
    <property type="gene ID" value="Pp3c10_4670"/>
</dbReference>
<evidence type="ECO:0000313" key="1">
    <source>
        <dbReference type="EMBL" id="PNR46307.1"/>
    </source>
</evidence>
<organism evidence="1">
    <name type="scientific">Physcomitrium patens</name>
    <name type="common">Spreading-leaved earth moss</name>
    <name type="synonym">Physcomitrella patens</name>
    <dbReference type="NCBI Taxonomy" id="3218"/>
    <lineage>
        <taxon>Eukaryota</taxon>
        <taxon>Viridiplantae</taxon>
        <taxon>Streptophyta</taxon>
        <taxon>Embryophyta</taxon>
        <taxon>Bryophyta</taxon>
        <taxon>Bryophytina</taxon>
        <taxon>Bryopsida</taxon>
        <taxon>Funariidae</taxon>
        <taxon>Funariales</taxon>
        <taxon>Funariaceae</taxon>
        <taxon>Physcomitrium</taxon>
    </lineage>
</organism>
<evidence type="ECO:0000313" key="2">
    <source>
        <dbReference type="EnsemblPlants" id="Pp3c10_4670V3.1"/>
    </source>
</evidence>
<protein>
    <submittedName>
        <fullName evidence="1 2">Uncharacterized protein</fullName>
    </submittedName>
</protein>
<dbReference type="EnsemblPlants" id="Pp3c10_4670V3.1">
    <property type="protein sequence ID" value="Pp3c10_4670V3.1"/>
    <property type="gene ID" value="Pp3c10_4670"/>
</dbReference>
<dbReference type="Gramene" id="Pp3c10_4670V3.2">
    <property type="protein sequence ID" value="Pp3c10_4670V3.2"/>
    <property type="gene ID" value="Pp3c10_4670"/>
</dbReference>
<gene>
    <name evidence="1" type="ORF">PHYPA_013426</name>
</gene>